<reference evidence="3 4" key="1">
    <citation type="submission" date="2022-04" db="EMBL/GenBank/DDBJ databases">
        <title>Mechanism of arsenic methylation and mitigation arsenic toxicity by Bacillus sp. LH14 from an Arsenic-Contaminated Paddy Soil.</title>
        <authorList>
            <person name="Wang D."/>
        </authorList>
    </citation>
    <scope>NUCLEOTIDE SEQUENCE [LARGE SCALE GENOMIC DNA]</scope>
    <source>
        <strain evidence="3 4">LH14</strain>
    </source>
</reference>
<dbReference type="InterPro" id="IPR050126">
    <property type="entry name" value="Ap4A_hydrolase"/>
</dbReference>
<evidence type="ECO:0000259" key="1">
    <source>
        <dbReference type="Pfam" id="PF00149"/>
    </source>
</evidence>
<organism evidence="3 4">
    <name type="scientific">Gottfriedia acidiceleris</name>
    <dbReference type="NCBI Taxonomy" id="371036"/>
    <lineage>
        <taxon>Bacteria</taxon>
        <taxon>Bacillati</taxon>
        <taxon>Bacillota</taxon>
        <taxon>Bacilli</taxon>
        <taxon>Bacillales</taxon>
        <taxon>Bacillaceae</taxon>
        <taxon>Gottfriedia</taxon>
    </lineage>
</organism>
<dbReference type="InterPro" id="IPR027417">
    <property type="entry name" value="P-loop_NTPase"/>
</dbReference>
<dbReference type="Pfam" id="PF00149">
    <property type="entry name" value="Metallophos"/>
    <property type="match status" value="1"/>
</dbReference>
<dbReference type="SUPFAM" id="SSF56300">
    <property type="entry name" value="Metallo-dependent phosphatases"/>
    <property type="match status" value="1"/>
</dbReference>
<evidence type="ECO:0000259" key="2">
    <source>
        <dbReference type="Pfam" id="PF16542"/>
    </source>
</evidence>
<dbReference type="InterPro" id="IPR029052">
    <property type="entry name" value="Metallo-depent_PP-like"/>
</dbReference>
<dbReference type="Gene3D" id="3.40.50.300">
    <property type="entry name" value="P-loop containing nucleotide triphosphate hydrolases"/>
    <property type="match status" value="1"/>
</dbReference>
<dbReference type="PANTHER" id="PTHR42850:SF4">
    <property type="entry name" value="ZINC-DEPENDENT ENDOPOLYPHOSPHATASE"/>
    <property type="match status" value="1"/>
</dbReference>
<dbReference type="SUPFAM" id="SSF56091">
    <property type="entry name" value="DNA ligase/mRNA capping enzyme, catalytic domain"/>
    <property type="match status" value="1"/>
</dbReference>
<dbReference type="Gene3D" id="3.60.21.10">
    <property type="match status" value="1"/>
</dbReference>
<evidence type="ECO:0000313" key="4">
    <source>
        <dbReference type="Proteomes" id="UP000830639"/>
    </source>
</evidence>
<proteinExistence type="predicted"/>
<dbReference type="InterPro" id="IPR004843">
    <property type="entry name" value="Calcineurin-like_PHP"/>
</dbReference>
<gene>
    <name evidence="3" type="ORF">MY490_18490</name>
</gene>
<dbReference type="EMBL" id="CP096034">
    <property type="protein sequence ID" value="UPM53742.1"/>
    <property type="molecule type" value="Genomic_DNA"/>
</dbReference>
<dbReference type="Gene3D" id="3.30.470.30">
    <property type="entry name" value="DNA ligase/mRNA capping enzyme"/>
    <property type="match status" value="2"/>
</dbReference>
<dbReference type="Pfam" id="PF16542">
    <property type="entry name" value="PNKP_ligase"/>
    <property type="match status" value="1"/>
</dbReference>
<sequence>MKISTNVHTIFLLVGSSECGKSTFAKKILIPSLSYRDESRNYKTNIQYLSSDDIRREILGEDFDKHSTIMLEASEQAFELLFTKLKMVTTFPINAEFVIVDTTGLSESFRDQVVEIANQNSYNVDLVLFDYKNIREYYSSDRSKKLIDNHVRRLRTEVIPNIKRSNYRIIHRIRQKNFLNPTEFEIKVDNMEEYISRKLPTKYKYTIVGDIHEQVLTFQKLLSKAGFTVQNNQIIESEKSSNHRILLVGDWIDKGNKVKEIIEFIYSNRKWFYFIKGNHENFVSKYLLGQLKDSSIDQSLVETYFTSIKTLEKDEGLQVKFLELVNESKEFYHYIGEDFPSYYITHAPCKKKYIGKMDNNSLRHQRSFRIDRNKPIQEQLQFLAEEAVSNQPYHVFGHVASKKLIRIKNKYGIDTGAASGNQLTSIRIYSNNPYLYSVPSVDEDVVNKEELPELFKGREKSINLNELDQRDKRRLNYVLKNSINYISGTMSPADKDTNANDLESLKQGLQYFKDKKVQEVVLQPKYMGSRCNIYFSKKIEECYAVSRNGYRVKNVDLSGVYSILLERLGSFMEKENIRTLILDGELLPWIVLGTGLIEGKFNVLSKSLRSELSILKETGFDEHFNKLISRYEQTDFHDEVNHTTKQILTNKYGHNDYSTFSVVKETLKSYVPIKKHEELLDIYDEQLRIYGAKSEIEYKPFNLLKMVYENGEEKLPSLSTAEIFSLVSGDDYLVLSLDDEHYFEKANHYYETLTTTRKMEGVVIKPNHKSFNSAPFLKVRNADYLTLVYGYDYKLEHKYQKLIKQKRINKKINASIKDYVLGQKMLEYPLSSISNDNEQYKQLIANKLFEEQQAKEIDPRL</sequence>
<feature type="domain" description="Polynucleotide kinase-phosphatase ligase" evidence="2">
    <location>
        <begin position="482"/>
        <end position="827"/>
    </location>
</feature>
<name>A0ABY4JIS8_9BACI</name>
<dbReference type="SUPFAM" id="SSF52540">
    <property type="entry name" value="P-loop containing nucleoside triphosphate hydrolases"/>
    <property type="match status" value="1"/>
</dbReference>
<dbReference type="RefSeq" id="WP_248266985.1">
    <property type="nucleotide sequence ID" value="NZ_CP096034.1"/>
</dbReference>
<feature type="domain" description="Calcineurin-like phosphoesterase" evidence="1">
    <location>
        <begin position="204"/>
        <end position="402"/>
    </location>
</feature>
<dbReference type="InterPro" id="IPR032380">
    <property type="entry name" value="PNKP_ligase_dom"/>
</dbReference>
<dbReference type="Proteomes" id="UP000830639">
    <property type="component" value="Chromosome"/>
</dbReference>
<accession>A0ABY4JIS8</accession>
<evidence type="ECO:0000313" key="3">
    <source>
        <dbReference type="EMBL" id="UPM53742.1"/>
    </source>
</evidence>
<keyword evidence="4" id="KW-1185">Reference proteome</keyword>
<dbReference type="PANTHER" id="PTHR42850">
    <property type="entry name" value="METALLOPHOSPHOESTERASE"/>
    <property type="match status" value="1"/>
</dbReference>
<dbReference type="Pfam" id="PF13671">
    <property type="entry name" value="AAA_33"/>
    <property type="match status" value="1"/>
</dbReference>
<protein>
    <submittedName>
        <fullName evidence="3">Metallophosphoesterase</fullName>
    </submittedName>
</protein>